<comment type="similarity">
    <text evidence="2">Belongs to the prenylcysteine oxidase family.</text>
</comment>
<evidence type="ECO:0000313" key="9">
    <source>
        <dbReference type="EMBL" id="KGB77247.1"/>
    </source>
</evidence>
<reference evidence="9 10" key="1">
    <citation type="journal article" date="2011" name="MBio">
        <title>Genome variation in Cryptococcus gattii, an emerging pathogen of immunocompetent hosts.</title>
        <authorList>
            <person name="D'Souza C.A."/>
            <person name="Kronstad J.W."/>
            <person name="Taylor G."/>
            <person name="Warren R."/>
            <person name="Yuen M."/>
            <person name="Hu G."/>
            <person name="Jung W.H."/>
            <person name="Sham A."/>
            <person name="Kidd S.E."/>
            <person name="Tangen K."/>
            <person name="Lee N."/>
            <person name="Zeilmaker T."/>
            <person name="Sawkins J."/>
            <person name="McVicker G."/>
            <person name="Shah S."/>
            <person name="Gnerre S."/>
            <person name="Griggs A."/>
            <person name="Zeng Q."/>
            <person name="Bartlett K."/>
            <person name="Li W."/>
            <person name="Wang X."/>
            <person name="Heitman J."/>
            <person name="Stajich J.E."/>
            <person name="Fraser J.A."/>
            <person name="Meyer W."/>
            <person name="Carter D."/>
            <person name="Schein J."/>
            <person name="Krzywinski M."/>
            <person name="Kwon-Chung K.J."/>
            <person name="Varma A."/>
            <person name="Wang J."/>
            <person name="Brunham R."/>
            <person name="Fyfe M."/>
            <person name="Ouellette B.F."/>
            <person name="Siddiqui A."/>
            <person name="Marra M."/>
            <person name="Jones S."/>
            <person name="Holt R."/>
            <person name="Birren B.W."/>
            <person name="Galagan J.E."/>
            <person name="Cuomo C.A."/>
        </authorList>
    </citation>
    <scope>NUCLEOTIDE SEQUENCE [LARGE SCALE GENOMIC DNA]</scope>
    <source>
        <strain evidence="9 10">R265</strain>
    </source>
</reference>
<evidence type="ECO:0000256" key="3">
    <source>
        <dbReference type="ARBA" id="ARBA00022630"/>
    </source>
</evidence>
<dbReference type="OrthoDB" id="437369at2759"/>
<evidence type="ECO:0000256" key="4">
    <source>
        <dbReference type="ARBA" id="ARBA00022729"/>
    </source>
</evidence>
<dbReference type="RefSeq" id="XP_062883074.1">
    <property type="nucleotide sequence ID" value="XM_063027119.1"/>
</dbReference>
<dbReference type="STRING" id="294750.A0A095C9X6"/>
<gene>
    <name evidence="9" type="ORF">CNBG_3085</name>
</gene>
<evidence type="ECO:0000256" key="6">
    <source>
        <dbReference type="ARBA" id="ARBA00023002"/>
    </source>
</evidence>
<dbReference type="GO" id="GO:0016829">
    <property type="term" value="F:lyase activity"/>
    <property type="evidence" value="ECO:0007669"/>
    <property type="project" value="UniProtKB-KW"/>
</dbReference>
<dbReference type="KEGG" id="cdeu:CNBG_3085"/>
<dbReference type="HOGENOM" id="CLU_021176_0_0_1"/>
<dbReference type="InterPro" id="IPR017046">
    <property type="entry name" value="Prenylcysteine_Oxase1"/>
</dbReference>
<name>A0A095C9X6_CRYD2</name>
<dbReference type="SUPFAM" id="SSF51905">
    <property type="entry name" value="FAD/NAD(P)-binding domain"/>
    <property type="match status" value="1"/>
</dbReference>
<evidence type="ECO:0000313" key="10">
    <source>
        <dbReference type="Proteomes" id="UP000029445"/>
    </source>
</evidence>
<keyword evidence="10" id="KW-1185">Reference proteome</keyword>
<dbReference type="Pfam" id="PF07156">
    <property type="entry name" value="Prenylcys_lyase"/>
    <property type="match status" value="1"/>
</dbReference>
<keyword evidence="7" id="KW-0325">Glycoprotein</keyword>
<dbReference type="GO" id="GO:0030328">
    <property type="term" value="P:prenylcysteine catabolic process"/>
    <property type="evidence" value="ECO:0007669"/>
    <property type="project" value="InterPro"/>
</dbReference>
<keyword evidence="3" id="KW-0285">Flavoprotein</keyword>
<proteinExistence type="inferred from homology"/>
<organism evidence="9 10">
    <name type="scientific">Cryptococcus deuterogattii (strain R265)</name>
    <name type="common">Cryptococcus gattii VGII (strain R265)</name>
    <dbReference type="NCBI Taxonomy" id="294750"/>
    <lineage>
        <taxon>Eukaryota</taxon>
        <taxon>Fungi</taxon>
        <taxon>Dikarya</taxon>
        <taxon>Basidiomycota</taxon>
        <taxon>Agaricomycotina</taxon>
        <taxon>Tremellomycetes</taxon>
        <taxon>Tremellales</taxon>
        <taxon>Cryptococcaceae</taxon>
        <taxon>Cryptococcus</taxon>
        <taxon>Cryptococcus gattii species complex</taxon>
    </lineage>
</organism>
<evidence type="ECO:0000259" key="8">
    <source>
        <dbReference type="Pfam" id="PF07156"/>
    </source>
</evidence>
<comment type="cofactor">
    <cofactor evidence="1">
        <name>FAD</name>
        <dbReference type="ChEBI" id="CHEBI:57692"/>
    </cofactor>
</comment>
<protein>
    <submittedName>
        <fullName evidence="9">Prenylcysteine oxidase/farnesylcysteine lyase</fullName>
    </submittedName>
</protein>
<dbReference type="InterPro" id="IPR010795">
    <property type="entry name" value="Prenylcys_lyase"/>
</dbReference>
<accession>A0A095C9X6</accession>
<keyword evidence="6" id="KW-0560">Oxidoreductase</keyword>
<dbReference type="InterPro" id="IPR036188">
    <property type="entry name" value="FAD/NAD-bd_sf"/>
</dbReference>
<dbReference type="PANTHER" id="PTHR15944">
    <property type="entry name" value="FARNESYLCYSTEINE LYASE"/>
    <property type="match status" value="1"/>
</dbReference>
<evidence type="ECO:0000256" key="5">
    <source>
        <dbReference type="ARBA" id="ARBA00022827"/>
    </source>
</evidence>
<dbReference type="PIRSF" id="PIRSF036292">
    <property type="entry name" value="Prenylcysteine_oxidase"/>
    <property type="match status" value="1"/>
</dbReference>
<dbReference type="GO" id="GO:0030327">
    <property type="term" value="P:prenylated protein catabolic process"/>
    <property type="evidence" value="ECO:0007669"/>
    <property type="project" value="TreeGrafter"/>
</dbReference>
<evidence type="ECO:0000256" key="1">
    <source>
        <dbReference type="ARBA" id="ARBA00001974"/>
    </source>
</evidence>
<evidence type="ECO:0000256" key="7">
    <source>
        <dbReference type="ARBA" id="ARBA00023180"/>
    </source>
</evidence>
<dbReference type="GeneID" id="88179394"/>
<dbReference type="VEuPathDB" id="FungiDB:CNBG_3085"/>
<feature type="domain" description="Prenylcysteine lyase" evidence="8">
    <location>
        <begin position="179"/>
        <end position="537"/>
    </location>
</feature>
<dbReference type="AlphaFoldDB" id="A0A095C9X6"/>
<dbReference type="Gene3D" id="3.50.50.60">
    <property type="entry name" value="FAD/NAD(P)-binding domain"/>
    <property type="match status" value="1"/>
</dbReference>
<dbReference type="Pfam" id="PF13450">
    <property type="entry name" value="NAD_binding_8"/>
    <property type="match status" value="1"/>
</dbReference>
<dbReference type="EMBL" id="CP025759">
    <property type="protein sequence ID" value="KGB77247.1"/>
    <property type="molecule type" value="Genomic_DNA"/>
</dbReference>
<dbReference type="GO" id="GO:0001735">
    <property type="term" value="F:prenylcysteine oxidase activity"/>
    <property type="evidence" value="ECO:0007669"/>
    <property type="project" value="InterPro"/>
</dbReference>
<dbReference type="OMA" id="SIGIWDG"/>
<sequence length="555" mass="61662">MTLPSLTSSSARFRIGFFVLLAISFSLTYRFAPSFSSHRSTSPNGQTGSSEYLIDVNSAKLQGQNGKRIAIVGAGASGSSAAFFLRRAANVIERRAGLAESTLIGDIIVYEKEGYVGGRTTTIYPHDDDRARPQELGASIFVHSNLNLMKAVREFNLTLVDPNFGGSGVGIWDGQKFLFTSSSSSWITSARALLRYGPLSVFRTQRAVSSLLEKFLRLYDPSWLHDRGVMDSVEDFVEAVGLGREYTTRSGESWARDVVRVGERWVGEVWEGNTRANYAMNIDKIHALAAEFSMATGGASQVEGGNHQIFQSMLADAGAKLYLGTLVEDIIPQEKDGSRRFVIKTNRTELANEKVDHVFWAAPWRLQGMKSLEKEFIEPMPPIPYVRLHVTYLTTTQKHPAPSFFGLPSESTIPTTILTSAHPSRSPNAPSLPPPKFQSITWHGESFPGSNEYAVKIISLTRLSDRFLREILGDEPTWVKRKEWDSYPKLEPFAGYAPVKLTEGVEYLAGMERWISTMETQTISAREAVARVAQKWWGLGLGECENGDSWDWTCS</sequence>
<dbReference type="Proteomes" id="UP000029445">
    <property type="component" value="Chromosome 1"/>
</dbReference>
<keyword evidence="4" id="KW-0732">Signal</keyword>
<keyword evidence="5" id="KW-0274">FAD</keyword>
<evidence type="ECO:0000256" key="2">
    <source>
        <dbReference type="ARBA" id="ARBA00009967"/>
    </source>
</evidence>
<dbReference type="PANTHER" id="PTHR15944:SF0">
    <property type="entry name" value="PRENYLCYSTEINE LYASE DOMAIN-CONTAINING PROTEIN"/>
    <property type="match status" value="1"/>
</dbReference>
<reference evidence="9 10" key="2">
    <citation type="journal article" date="2018" name="Proc. Natl. Acad. Sci.">
        <title>RNAi is a critical determinant of centromere evolution in closely related fungi.</title>
        <authorList>
            <person name="Yadav V."/>
            <person name="Sun S."/>
            <person name="Billmyre R.B."/>
            <person name="Thimmappa B.C."/>
            <person name="Shea T."/>
            <person name="Lintner R."/>
            <person name="Bakkeren G."/>
            <person name="Cuomo C.A."/>
            <person name="Heitman J."/>
            <person name="Sanyal K."/>
        </authorList>
    </citation>
    <scope>NUCLEOTIDE SEQUENCE [LARGE SCALE GENOMIC DNA]</scope>
    <source>
        <strain evidence="9 10">R265</strain>
    </source>
</reference>
<keyword evidence="9" id="KW-0456">Lyase</keyword>